<dbReference type="Proteomes" id="UP000235653">
    <property type="component" value="Unassembled WGS sequence"/>
</dbReference>
<dbReference type="InterPro" id="IPR000305">
    <property type="entry name" value="GIY-YIG_endonuc"/>
</dbReference>
<dbReference type="CDD" id="cd10441">
    <property type="entry name" value="GIY-YIG_COG1833"/>
    <property type="match status" value="1"/>
</dbReference>
<keyword evidence="2" id="KW-1185">Reference proteome</keyword>
<dbReference type="OrthoDB" id="9802365at2"/>
<sequence length="137" mass="15440">MKGIYILVIELPADGEINTLKKKFTLSKGFYMYVGSAMNNLEARVKRHLSKSKKQHWHIDFLLDRARIKAVFLAQTEAKQECQLAGQFARLKSAHNFGCSDCRCYSHLFFGESESALRGSALQGFIAIGLEPLEQAI</sequence>
<protein>
    <submittedName>
        <fullName evidence="1">DUF123 domain-containing protein</fullName>
    </submittedName>
</protein>
<dbReference type="EMBL" id="JQAN02000006">
    <property type="protein sequence ID" value="PPD58502.1"/>
    <property type="molecule type" value="Genomic_DNA"/>
</dbReference>
<dbReference type="PANTHER" id="PTHR37460:SF1">
    <property type="entry name" value="ENDONUCLEASE III"/>
    <property type="match status" value="1"/>
</dbReference>
<organism evidence="1 2">
    <name type="scientific">Dehalogenimonas etheniformans</name>
    <dbReference type="NCBI Taxonomy" id="1536648"/>
    <lineage>
        <taxon>Bacteria</taxon>
        <taxon>Bacillati</taxon>
        <taxon>Chloroflexota</taxon>
        <taxon>Dehalococcoidia</taxon>
        <taxon>Dehalococcoidales</taxon>
        <taxon>Dehalococcoidaceae</taxon>
        <taxon>Dehalogenimonas</taxon>
    </lineage>
</organism>
<accession>A0A2P5P875</accession>
<dbReference type="Pfam" id="PF01986">
    <property type="entry name" value="DUF123"/>
    <property type="match status" value="1"/>
</dbReference>
<dbReference type="RefSeq" id="WP_102329986.1">
    <property type="nucleotide sequence ID" value="NZ_CP058566.2"/>
</dbReference>
<dbReference type="AlphaFoldDB" id="A0A2P5P875"/>
<gene>
    <name evidence="1" type="ORF">JP09_001040</name>
</gene>
<name>A0A2P5P875_9CHLR</name>
<comment type="caution">
    <text evidence="1">The sequence shown here is derived from an EMBL/GenBank/DDBJ whole genome shotgun (WGS) entry which is preliminary data.</text>
</comment>
<dbReference type="SMART" id="SM00465">
    <property type="entry name" value="GIYc"/>
    <property type="match status" value="1"/>
</dbReference>
<dbReference type="PANTHER" id="PTHR37460">
    <property type="entry name" value="ENDONUCLEASE III"/>
    <property type="match status" value="1"/>
</dbReference>
<reference evidence="1 2" key="1">
    <citation type="journal article" date="2017" name="ISME J.">
        <title>Grape pomace compost harbors organohalide-respiring Dehalogenimonas species with novel reductive dehalogenase genes.</title>
        <authorList>
            <person name="Yang Y."/>
            <person name="Higgins S.A."/>
            <person name="Yan J."/>
            <person name="Simsir B."/>
            <person name="Chourey K."/>
            <person name="Iyer R."/>
            <person name="Hettich R.L."/>
            <person name="Baldwin B."/>
            <person name="Ogles D.M."/>
            <person name="Loffler F.E."/>
        </authorList>
    </citation>
    <scope>NUCLEOTIDE SEQUENCE [LARGE SCALE GENOMIC DNA]</scope>
    <source>
        <strain evidence="1 2">GP</strain>
    </source>
</reference>
<dbReference type="InterPro" id="IPR002837">
    <property type="entry name" value="DUF123"/>
</dbReference>
<evidence type="ECO:0000313" key="2">
    <source>
        <dbReference type="Proteomes" id="UP000235653"/>
    </source>
</evidence>
<evidence type="ECO:0000313" key="1">
    <source>
        <dbReference type="EMBL" id="PPD58502.1"/>
    </source>
</evidence>
<proteinExistence type="predicted"/>